<dbReference type="SUPFAM" id="SSF55729">
    <property type="entry name" value="Acyl-CoA N-acyltransferases (Nat)"/>
    <property type="match status" value="1"/>
</dbReference>
<feature type="domain" description="N-acetyltransferase" evidence="1">
    <location>
        <begin position="58"/>
        <end position="122"/>
    </location>
</feature>
<organism evidence="2 3">
    <name type="scientific">Pendulispora rubella</name>
    <dbReference type="NCBI Taxonomy" id="2741070"/>
    <lineage>
        <taxon>Bacteria</taxon>
        <taxon>Pseudomonadati</taxon>
        <taxon>Myxococcota</taxon>
        <taxon>Myxococcia</taxon>
        <taxon>Myxococcales</taxon>
        <taxon>Sorangiineae</taxon>
        <taxon>Pendulisporaceae</taxon>
        <taxon>Pendulispora</taxon>
    </lineage>
</organism>
<evidence type="ECO:0000259" key="1">
    <source>
        <dbReference type="Pfam" id="PF00583"/>
    </source>
</evidence>
<accession>A0ABZ2L0E6</accession>
<dbReference type="RefSeq" id="WP_394832355.1">
    <property type="nucleotide sequence ID" value="NZ_CP089929.1"/>
</dbReference>
<evidence type="ECO:0000313" key="2">
    <source>
        <dbReference type="EMBL" id="WXB02726.1"/>
    </source>
</evidence>
<dbReference type="InterPro" id="IPR000182">
    <property type="entry name" value="GNAT_dom"/>
</dbReference>
<dbReference type="Proteomes" id="UP001374803">
    <property type="component" value="Chromosome"/>
</dbReference>
<reference evidence="2" key="1">
    <citation type="submission" date="2021-12" db="EMBL/GenBank/DDBJ databases">
        <title>Discovery of the Pendulisporaceae a myxobacterial family with distinct sporulation behavior and unique specialized metabolism.</title>
        <authorList>
            <person name="Garcia R."/>
            <person name="Popoff A."/>
            <person name="Bader C.D."/>
            <person name="Loehr J."/>
            <person name="Walesch S."/>
            <person name="Walt C."/>
            <person name="Boldt J."/>
            <person name="Bunk B."/>
            <person name="Haeckl F.J.F.P.J."/>
            <person name="Gunesch A.P."/>
            <person name="Birkelbach J."/>
            <person name="Nuebel U."/>
            <person name="Pietschmann T."/>
            <person name="Bach T."/>
            <person name="Mueller R."/>
        </authorList>
    </citation>
    <scope>NUCLEOTIDE SEQUENCE</scope>
    <source>
        <strain evidence="2">MSr11367</strain>
    </source>
</reference>
<sequence length="212" mass="23398">MRIDGMGELPTVLGMSYPAIEFWYRPTDARAITVAPGFTAIARTERLLATIEHCLAVGSVVVAALERRTLVGYATLVPSTAAVEDRWRDVPDLWELGAIEVAEHARRQHVGTMLMGALERALPLPSLVVFARGIVDHWAYVRGGVTPTCYRGLLLALLGRAGFSLRPTDDPEVGEHPLNFLATRFGERTSPATLRSYLEREKTTPRTEISLF</sequence>
<proteinExistence type="predicted"/>
<dbReference type="Gene3D" id="3.40.630.30">
    <property type="match status" value="1"/>
</dbReference>
<dbReference type="CDD" id="cd04301">
    <property type="entry name" value="NAT_SF"/>
    <property type="match status" value="1"/>
</dbReference>
<name>A0ABZ2L0E6_9BACT</name>
<gene>
    <name evidence="2" type="ORF">LVJ94_38170</name>
</gene>
<dbReference type="InterPro" id="IPR016181">
    <property type="entry name" value="Acyl_CoA_acyltransferase"/>
</dbReference>
<protein>
    <submittedName>
        <fullName evidence="2">GNAT family N-acetyltransferase</fullName>
    </submittedName>
</protein>
<dbReference type="EMBL" id="CP089983">
    <property type="protein sequence ID" value="WXB02726.1"/>
    <property type="molecule type" value="Genomic_DNA"/>
</dbReference>
<evidence type="ECO:0000313" key="3">
    <source>
        <dbReference type="Proteomes" id="UP001374803"/>
    </source>
</evidence>
<keyword evidence="3" id="KW-1185">Reference proteome</keyword>
<dbReference type="Pfam" id="PF00583">
    <property type="entry name" value="Acetyltransf_1"/>
    <property type="match status" value="1"/>
</dbReference>